<evidence type="ECO:0000256" key="1">
    <source>
        <dbReference type="ARBA" id="ARBA00023186"/>
    </source>
</evidence>
<keyword evidence="3" id="KW-1185">Reference proteome</keyword>
<dbReference type="AlphaFoldDB" id="Q8E9C2"/>
<organism evidence="2 3">
    <name type="scientific">Shewanella oneidensis (strain ATCC 700550 / JCM 31522 / CIP 106686 / LMG 19005 / NCIMB 14063 / MR-1)</name>
    <dbReference type="NCBI Taxonomy" id="211586"/>
    <lineage>
        <taxon>Bacteria</taxon>
        <taxon>Pseudomonadati</taxon>
        <taxon>Pseudomonadota</taxon>
        <taxon>Gammaproteobacteria</taxon>
        <taxon>Alteromonadales</taxon>
        <taxon>Shewanellaceae</taxon>
        <taxon>Shewanella</taxon>
    </lineage>
</organism>
<reference evidence="2 3" key="3">
    <citation type="journal article" date="2008" name="Appl. Environ. Microbiol.">
        <title>Identification of mobile elements and pseudogenes in the Shewanella oneidensis MR-1 genome.</title>
        <authorList>
            <person name="Romine M.F."/>
            <person name="Carlson T.S."/>
            <person name="Norbeck A.D."/>
            <person name="McCue L.A."/>
            <person name="Lipton M.S."/>
        </authorList>
    </citation>
    <scope>NUCLEOTIDE SEQUENCE [LARGE SCALE GENOMIC DNA]</scope>
    <source>
        <strain evidence="3">ATCC 700550 / JCM 31522 / CIP 106686 / LMG 19005 / NCIMB 14063 / MR-1</strain>
    </source>
</reference>
<dbReference type="Proteomes" id="UP000008186">
    <property type="component" value="Chromosome"/>
</dbReference>
<dbReference type="GO" id="GO:0005737">
    <property type="term" value="C:cytoplasm"/>
    <property type="evidence" value="ECO:0000318"/>
    <property type="project" value="GO_Central"/>
</dbReference>
<dbReference type="Gene3D" id="1.10.3480.10">
    <property type="entry name" value="TorD-like"/>
    <property type="match status" value="1"/>
</dbReference>
<dbReference type="STRING" id="211586.SO_4362"/>
<dbReference type="HOGENOM" id="CLU_077650_7_1_6"/>
<dbReference type="PhylomeDB" id="Q8E9C2"/>
<protein>
    <submittedName>
        <fullName evidence="2">Extracellular oxidoreductase chaperone protein</fullName>
    </submittedName>
</protein>
<sequence length="225" mass="25931">MSKSSFDYELYAGAGSMLGSLIYNYPNDVEYINQLKADEFAQAWPRFDNSTLEETSISKLDRYIISWQETDAELTKLQLDFGQLFIGPNSLKAVPWGSFYLSITRLLNDKSTLELSKFYDSVGIKLECRANEPIDHFAFFMQTLGHMLNNLHDDMNYLQNVRHIDILLKEHLLPWSEQFLNNLLAAASTDFYQAIAGLSKVYLDNLTIMIERIMMANNLKNIRSI</sequence>
<dbReference type="RefSeq" id="WP_011074017.1">
    <property type="nucleotide sequence ID" value="NC_004347.2"/>
</dbReference>
<dbReference type="PATRIC" id="fig|211586.12.peg.4225"/>
<gene>
    <name evidence="2" type="ordered locus">SO_4362</name>
</gene>
<dbReference type="InterPro" id="IPR050289">
    <property type="entry name" value="TorD/DmsD_chaperones"/>
</dbReference>
<dbReference type="EMBL" id="AE014299">
    <property type="protein sequence ID" value="AAN57330.2"/>
    <property type="molecule type" value="Genomic_DNA"/>
</dbReference>
<keyword evidence="1" id="KW-0143">Chaperone</keyword>
<dbReference type="KEGG" id="son:SO_4362"/>
<reference evidence="2 3" key="2">
    <citation type="journal article" date="2005" name="Proteomics">
        <title>Global detection and characterization of hypothetical proteins in Shewanella oneidensis MR-1 using LC-MS based proteomics.</title>
        <authorList>
            <person name="Elias D.A."/>
            <person name="Monroe M.E."/>
            <person name="Marshall M.J."/>
            <person name="Romine M.F."/>
            <person name="Belieav A.S."/>
            <person name="Fredrickson J.K."/>
            <person name="Anderson G.A."/>
            <person name="Smith R.D."/>
            <person name="Lipton M.S."/>
        </authorList>
    </citation>
    <scope>NUCLEOTIDE SEQUENCE [LARGE SCALE GENOMIC DNA]</scope>
    <source>
        <strain evidence="3">ATCC 700550 / JCM 31522 / CIP 106686 / LMG 19005 / NCIMB 14063 / MR-1</strain>
    </source>
</reference>
<dbReference type="OrthoDB" id="3174863at2"/>
<reference evidence="2 3" key="1">
    <citation type="journal article" date="2002" name="Nat. Biotechnol.">
        <title>Genome sequence of the dissimilatory metal ion-reducing bacterium Shewanella oneidensis.</title>
        <authorList>
            <person name="Heidelberg J.F."/>
            <person name="Paulsen I.T."/>
            <person name="Nelson K.E."/>
            <person name="Gaidos E.J."/>
            <person name="Nelson W.C."/>
            <person name="Read T.D."/>
            <person name="Eisen J.A."/>
            <person name="Seshadri R."/>
            <person name="Ward N."/>
            <person name="Methe B."/>
            <person name="Clayton R.A."/>
            <person name="Meyer T."/>
            <person name="Tsapin A."/>
            <person name="Scott J."/>
            <person name="Beanan M."/>
            <person name="Brinkac L."/>
            <person name="Daugherty S."/>
            <person name="DeBoy R.T."/>
            <person name="Dodson R.J."/>
            <person name="Durkin A.S."/>
            <person name="Haft D.H."/>
            <person name="Kolonay J.F."/>
            <person name="Madupu R."/>
            <person name="Peterson J.D."/>
            <person name="Umayam L.A."/>
            <person name="White O."/>
            <person name="Wolf A.M."/>
            <person name="Vamathevan J."/>
            <person name="Weidman J."/>
            <person name="Impraim M."/>
            <person name="Lee K."/>
            <person name="Berry K."/>
            <person name="Lee C."/>
            <person name="Mueller J."/>
            <person name="Khouri H."/>
            <person name="Gill J."/>
            <person name="Utterback T.R."/>
            <person name="McDonald L.A."/>
            <person name="Feldblyum T.V."/>
            <person name="Smith H.O."/>
            <person name="Venter J.C."/>
            <person name="Nealson K.H."/>
            <person name="Fraser C.M."/>
        </authorList>
    </citation>
    <scope>NUCLEOTIDE SEQUENCE [LARGE SCALE GENOMIC DNA]</scope>
    <source>
        <strain evidence="3">ATCC 700550 / JCM 31522 / CIP 106686 / LMG 19005 / NCIMB 14063 / MR-1</strain>
    </source>
</reference>
<proteinExistence type="predicted"/>
<dbReference type="PANTHER" id="PTHR34227">
    <property type="entry name" value="CHAPERONE PROTEIN YCDY"/>
    <property type="match status" value="1"/>
</dbReference>
<dbReference type="GO" id="GO:0051604">
    <property type="term" value="P:protein maturation"/>
    <property type="evidence" value="ECO:0000318"/>
    <property type="project" value="GO_Central"/>
</dbReference>
<dbReference type="SUPFAM" id="SSF89155">
    <property type="entry name" value="TorD-like"/>
    <property type="match status" value="1"/>
</dbReference>
<dbReference type="InterPro" id="IPR036411">
    <property type="entry name" value="TorD-like_sf"/>
</dbReference>
<reference evidence="2 3" key="4">
    <citation type="journal article" date="2011" name="BMC Genomics">
        <title>Genome-wide protein localization prediction strategies for gram negative bacteria.</title>
        <authorList>
            <person name="Romine M.F."/>
        </authorList>
    </citation>
    <scope>NUCLEOTIDE SEQUENCE [LARGE SCALE GENOMIC DNA]</scope>
    <source>
        <strain evidence="3">ATCC 700550 / JCM 31522 / CIP 106686 / LMG 19005 / NCIMB 14063 / MR-1</strain>
    </source>
</reference>
<dbReference type="Pfam" id="PF02613">
    <property type="entry name" value="Nitrate_red_del"/>
    <property type="match status" value="1"/>
</dbReference>
<evidence type="ECO:0000313" key="2">
    <source>
        <dbReference type="EMBL" id="AAN57330.2"/>
    </source>
</evidence>
<dbReference type="PaxDb" id="211586-SO_4362"/>
<dbReference type="PANTHER" id="PTHR34227:SF13">
    <property type="entry name" value="TAT PROOFREADING CHAPERONE DMSD-RELATED"/>
    <property type="match status" value="1"/>
</dbReference>
<name>Q8E9C2_SHEON</name>
<dbReference type="BioCyc" id="SONE211586:G1GMP-4034-MONOMER"/>
<evidence type="ECO:0000313" key="3">
    <source>
        <dbReference type="Proteomes" id="UP000008186"/>
    </source>
</evidence>
<dbReference type="InterPro" id="IPR020945">
    <property type="entry name" value="DMSO/NO3_reduct_chaperone"/>
</dbReference>
<accession>Q8E9C2</accession>
<dbReference type="eggNOG" id="COG3381">
    <property type="taxonomic scope" value="Bacteria"/>
</dbReference>